<keyword evidence="3" id="KW-1185">Reference proteome</keyword>
<feature type="transmembrane region" description="Helical" evidence="1">
    <location>
        <begin position="21"/>
        <end position="45"/>
    </location>
</feature>
<feature type="transmembrane region" description="Helical" evidence="1">
    <location>
        <begin position="65"/>
        <end position="82"/>
    </location>
</feature>
<sequence length="167" mass="18494">MENTKINRTESKKDSGFELTSVYFAAIGLFAVIFGIVDILVYLGISGGFELGIMEISGDDFFRHFWGGFIVIFGGLFILSGFKGLREIHNFSKVLLGSIMIWIIAGCDIFAMICEGIPAPEDAPEFLNSLSGFIEGFMPPYAPAVILLPFTLVIVYLYYSWGFAKEN</sequence>
<dbReference type="Proteomes" id="UP001218895">
    <property type="component" value="Chromosome"/>
</dbReference>
<keyword evidence="1" id="KW-0472">Membrane</keyword>
<name>A0AAF0JLZ8_9EURY</name>
<gene>
    <name evidence="2" type="ORF">L1994_10790</name>
</gene>
<protein>
    <submittedName>
        <fullName evidence="2">Uncharacterized protein</fullName>
    </submittedName>
</protein>
<keyword evidence="1" id="KW-1133">Transmembrane helix</keyword>
<keyword evidence="1" id="KW-0812">Transmembrane</keyword>
<dbReference type="AlphaFoldDB" id="A0AAF0JLZ8"/>
<proteinExistence type="predicted"/>
<organism evidence="2 3">
    <name type="scientific">Methanomicrobium antiquum</name>
    <dbReference type="NCBI Taxonomy" id="487686"/>
    <lineage>
        <taxon>Archaea</taxon>
        <taxon>Methanobacteriati</taxon>
        <taxon>Methanobacteriota</taxon>
        <taxon>Stenosarchaea group</taxon>
        <taxon>Methanomicrobia</taxon>
        <taxon>Methanomicrobiales</taxon>
        <taxon>Methanomicrobiaceae</taxon>
        <taxon>Methanomicrobium</taxon>
    </lineage>
</organism>
<evidence type="ECO:0000313" key="2">
    <source>
        <dbReference type="EMBL" id="WFN36612.1"/>
    </source>
</evidence>
<dbReference type="KEGG" id="manq:L1994_10790"/>
<dbReference type="EMBL" id="CP091092">
    <property type="protein sequence ID" value="WFN36612.1"/>
    <property type="molecule type" value="Genomic_DNA"/>
</dbReference>
<dbReference type="GeneID" id="79950890"/>
<feature type="transmembrane region" description="Helical" evidence="1">
    <location>
        <begin position="138"/>
        <end position="159"/>
    </location>
</feature>
<evidence type="ECO:0000256" key="1">
    <source>
        <dbReference type="SAM" id="Phobius"/>
    </source>
</evidence>
<dbReference type="RefSeq" id="WP_278099446.1">
    <property type="nucleotide sequence ID" value="NZ_CP091092.1"/>
</dbReference>
<evidence type="ECO:0000313" key="3">
    <source>
        <dbReference type="Proteomes" id="UP001218895"/>
    </source>
</evidence>
<reference evidence="2" key="1">
    <citation type="submission" date="2022-01" db="EMBL/GenBank/DDBJ databases">
        <title>Complete genome of Methanomicrobium antiquum DSM 21220.</title>
        <authorList>
            <person name="Chen S.-C."/>
            <person name="You Y.-T."/>
            <person name="Zhou Y.-Z."/>
            <person name="Lai M.-C."/>
        </authorList>
    </citation>
    <scope>NUCLEOTIDE SEQUENCE</scope>
    <source>
        <strain evidence="2">DSM 21220</strain>
    </source>
</reference>
<accession>A0AAF0JLZ8</accession>
<feature type="transmembrane region" description="Helical" evidence="1">
    <location>
        <begin position="94"/>
        <end position="118"/>
    </location>
</feature>